<evidence type="ECO:0000313" key="2">
    <source>
        <dbReference type="EMBL" id="RXF71940.1"/>
    </source>
</evidence>
<sequence length="223" mass="25096">MKLLILVSFFTVCTLSLLAQKTEYSVHAQTGLFHFGGKSAEKSSFINSSYTNNPYGTGSSFSYAFYFQVQRITKKNTIWGLQSGYELLASRIKIDEVYIDDMIFKSDGHTSLRNQFILVHPYAGHRFNFGIPLDISVGPDLGIGLKSMEKGTVPDFNLQIKNERDIPAVDARIRINATAYHKSMGFTVGYSYGTINYQANMIGAEPETYSRFLRIGLSYKLPF</sequence>
<comment type="caution">
    <text evidence="2">The sequence shown here is derived from an EMBL/GenBank/DDBJ whole genome shotgun (WGS) entry which is preliminary data.</text>
</comment>
<dbReference type="EMBL" id="RXOC01000002">
    <property type="protein sequence ID" value="RXF71940.1"/>
    <property type="molecule type" value="Genomic_DNA"/>
</dbReference>
<dbReference type="RefSeq" id="WP_128768187.1">
    <property type="nucleotide sequence ID" value="NZ_RXOC01000002.1"/>
</dbReference>
<gene>
    <name evidence="2" type="ORF">EKH83_04465</name>
</gene>
<dbReference type="AlphaFoldDB" id="A0A4Q0MER4"/>
<feature type="signal peptide" evidence="1">
    <location>
        <begin position="1"/>
        <end position="19"/>
    </location>
</feature>
<evidence type="ECO:0000313" key="3">
    <source>
        <dbReference type="Proteomes" id="UP000290848"/>
    </source>
</evidence>
<evidence type="ECO:0000256" key="1">
    <source>
        <dbReference type="SAM" id="SignalP"/>
    </source>
</evidence>
<feature type="chain" id="PRO_5021026353" description="PorT family protein" evidence="1">
    <location>
        <begin position="20"/>
        <end position="223"/>
    </location>
</feature>
<proteinExistence type="predicted"/>
<organism evidence="2 3">
    <name type="scientific">Arcticibacter tournemirensis</name>
    <dbReference type="NCBI Taxonomy" id="699437"/>
    <lineage>
        <taxon>Bacteria</taxon>
        <taxon>Pseudomonadati</taxon>
        <taxon>Bacteroidota</taxon>
        <taxon>Sphingobacteriia</taxon>
        <taxon>Sphingobacteriales</taxon>
        <taxon>Sphingobacteriaceae</taxon>
        <taxon>Arcticibacter</taxon>
    </lineage>
</organism>
<keyword evidence="1" id="KW-0732">Signal</keyword>
<protein>
    <recommendedName>
        <fullName evidence="4">PorT family protein</fullName>
    </recommendedName>
</protein>
<evidence type="ECO:0008006" key="4">
    <source>
        <dbReference type="Google" id="ProtNLM"/>
    </source>
</evidence>
<reference evidence="2 3" key="1">
    <citation type="submission" date="2018-12" db="EMBL/GenBank/DDBJ databases">
        <title>The Draft Genome Sequence of the Soil Bacterium Pedobacter tournemirensis R1.</title>
        <authorList>
            <person name="He J."/>
        </authorList>
    </citation>
    <scope>NUCLEOTIDE SEQUENCE [LARGE SCALE GENOMIC DNA]</scope>
    <source>
        <strain evidence="2 3">R1</strain>
    </source>
</reference>
<dbReference type="Proteomes" id="UP000290848">
    <property type="component" value="Unassembled WGS sequence"/>
</dbReference>
<accession>A0A4Q0MER4</accession>
<name>A0A4Q0MER4_9SPHI</name>